<keyword evidence="4" id="KW-0281">Fimbrium</keyword>
<evidence type="ECO:0000256" key="5">
    <source>
        <dbReference type="SAM" id="SignalP"/>
    </source>
</evidence>
<protein>
    <submittedName>
        <fullName evidence="7">Fimbrial protein</fullName>
    </submittedName>
</protein>
<dbReference type="Gene3D" id="2.60.40.1090">
    <property type="entry name" value="Fimbrial-type adhesion domain"/>
    <property type="match status" value="1"/>
</dbReference>
<evidence type="ECO:0000256" key="2">
    <source>
        <dbReference type="ARBA" id="ARBA00006671"/>
    </source>
</evidence>
<dbReference type="GO" id="GO:0009289">
    <property type="term" value="C:pilus"/>
    <property type="evidence" value="ECO:0007669"/>
    <property type="project" value="UniProtKB-SubCell"/>
</dbReference>
<dbReference type="EMBL" id="JAKIKP010000008">
    <property type="protein sequence ID" value="MCL1143372.1"/>
    <property type="molecule type" value="Genomic_DNA"/>
</dbReference>
<evidence type="ECO:0000313" key="7">
    <source>
        <dbReference type="EMBL" id="MCL1143372.1"/>
    </source>
</evidence>
<dbReference type="InterPro" id="IPR008966">
    <property type="entry name" value="Adhesion_dom_sf"/>
</dbReference>
<dbReference type="RefSeq" id="WP_248996046.1">
    <property type="nucleotide sequence ID" value="NZ_JAKIKP010000008.1"/>
</dbReference>
<evidence type="ECO:0000256" key="3">
    <source>
        <dbReference type="ARBA" id="ARBA00022729"/>
    </source>
</evidence>
<comment type="caution">
    <text evidence="7">The sequence shown here is derived from an EMBL/GenBank/DDBJ whole genome shotgun (WGS) entry which is preliminary data.</text>
</comment>
<feature type="signal peptide" evidence="5">
    <location>
        <begin position="1"/>
        <end position="31"/>
    </location>
</feature>
<accession>A0A9X2CIT6</accession>
<evidence type="ECO:0000256" key="4">
    <source>
        <dbReference type="ARBA" id="ARBA00023263"/>
    </source>
</evidence>
<comment type="subcellular location">
    <subcellularLocation>
        <location evidence="1">Fimbrium</location>
    </subcellularLocation>
</comment>
<dbReference type="PANTHER" id="PTHR33420:SF3">
    <property type="entry name" value="FIMBRIAL SUBUNIT ELFA"/>
    <property type="match status" value="1"/>
</dbReference>
<dbReference type="GO" id="GO:0043709">
    <property type="term" value="P:cell adhesion involved in single-species biofilm formation"/>
    <property type="evidence" value="ECO:0007669"/>
    <property type="project" value="TreeGrafter"/>
</dbReference>
<reference evidence="7" key="1">
    <citation type="submission" date="2022-01" db="EMBL/GenBank/DDBJ databases">
        <title>Whole genome-based taxonomy of the Shewanellaceae.</title>
        <authorList>
            <person name="Martin-Rodriguez A.J."/>
        </authorList>
    </citation>
    <scope>NUCLEOTIDE SEQUENCE</scope>
    <source>
        <strain evidence="7">DSM 16422</strain>
    </source>
</reference>
<sequence>MIKQALNNKTFATVSTAAVLLSSLFSASASAADGTVTFNGIITDQTCTVSATSTALTVDLGTVGSAALAAVGDRVGGKTFSIELSACPASVTAAGARFVGNPDAATPALLATTGTATGVGVRITNAASGSDVVIGSDSEYTPLNGATDVTLNFIAEYEATAVPVTAGTADSTADFSVIYQ</sequence>
<dbReference type="InterPro" id="IPR036937">
    <property type="entry name" value="Adhesion_dom_fimbrial_sf"/>
</dbReference>
<keyword evidence="3 5" id="KW-0732">Signal</keyword>
<evidence type="ECO:0000256" key="1">
    <source>
        <dbReference type="ARBA" id="ARBA00004561"/>
    </source>
</evidence>
<keyword evidence="8" id="KW-1185">Reference proteome</keyword>
<dbReference type="AlphaFoldDB" id="A0A9X2CIT6"/>
<dbReference type="Pfam" id="PF00419">
    <property type="entry name" value="Fimbrial"/>
    <property type="match status" value="1"/>
</dbReference>
<gene>
    <name evidence="7" type="ORF">L2672_11765</name>
</gene>
<proteinExistence type="inferred from homology"/>
<dbReference type="Proteomes" id="UP001139333">
    <property type="component" value="Unassembled WGS sequence"/>
</dbReference>
<dbReference type="PANTHER" id="PTHR33420">
    <property type="entry name" value="FIMBRIAL SUBUNIT ELFA-RELATED"/>
    <property type="match status" value="1"/>
</dbReference>
<feature type="domain" description="Fimbrial-type adhesion" evidence="6">
    <location>
        <begin position="37"/>
        <end position="180"/>
    </location>
</feature>
<dbReference type="InterPro" id="IPR000259">
    <property type="entry name" value="Adhesion_dom_fimbrial"/>
</dbReference>
<dbReference type="InterPro" id="IPR050263">
    <property type="entry name" value="Bact_Fimbrial_Adh_Pro"/>
</dbReference>
<comment type="similarity">
    <text evidence="2">Belongs to the fimbrial protein family.</text>
</comment>
<organism evidence="7 8">
    <name type="scientific">Shewanella gaetbuli</name>
    <dbReference type="NCBI Taxonomy" id="220752"/>
    <lineage>
        <taxon>Bacteria</taxon>
        <taxon>Pseudomonadati</taxon>
        <taxon>Pseudomonadota</taxon>
        <taxon>Gammaproteobacteria</taxon>
        <taxon>Alteromonadales</taxon>
        <taxon>Shewanellaceae</taxon>
        <taxon>Shewanella</taxon>
    </lineage>
</organism>
<feature type="chain" id="PRO_5040979220" evidence="5">
    <location>
        <begin position="32"/>
        <end position="180"/>
    </location>
</feature>
<dbReference type="SUPFAM" id="SSF49401">
    <property type="entry name" value="Bacterial adhesins"/>
    <property type="match status" value="1"/>
</dbReference>
<name>A0A9X2CIT6_9GAMM</name>
<evidence type="ECO:0000259" key="6">
    <source>
        <dbReference type="Pfam" id="PF00419"/>
    </source>
</evidence>
<evidence type="ECO:0000313" key="8">
    <source>
        <dbReference type="Proteomes" id="UP001139333"/>
    </source>
</evidence>